<dbReference type="RefSeq" id="XP_013892844.1">
    <property type="nucleotide sequence ID" value="XM_014037390.1"/>
</dbReference>
<dbReference type="OrthoDB" id="10675121at2759"/>
<dbReference type="Proteomes" id="UP000054498">
    <property type="component" value="Unassembled WGS sequence"/>
</dbReference>
<proteinExistence type="predicted"/>
<name>A0A0D2LQ06_9CHLO</name>
<evidence type="ECO:0000313" key="1">
    <source>
        <dbReference type="EMBL" id="KIY93824.1"/>
    </source>
</evidence>
<keyword evidence="2" id="KW-1185">Reference proteome</keyword>
<dbReference type="AlphaFoldDB" id="A0A0D2LQ06"/>
<organism evidence="1 2">
    <name type="scientific">Monoraphidium neglectum</name>
    <dbReference type="NCBI Taxonomy" id="145388"/>
    <lineage>
        <taxon>Eukaryota</taxon>
        <taxon>Viridiplantae</taxon>
        <taxon>Chlorophyta</taxon>
        <taxon>core chlorophytes</taxon>
        <taxon>Chlorophyceae</taxon>
        <taxon>CS clade</taxon>
        <taxon>Sphaeropleales</taxon>
        <taxon>Selenastraceae</taxon>
        <taxon>Monoraphidium</taxon>
    </lineage>
</organism>
<dbReference type="GeneID" id="25731668"/>
<evidence type="ECO:0000313" key="2">
    <source>
        <dbReference type="Proteomes" id="UP000054498"/>
    </source>
</evidence>
<dbReference type="KEGG" id="mng:MNEG_14136"/>
<protein>
    <submittedName>
        <fullName evidence="1">Uncharacterized protein</fullName>
    </submittedName>
</protein>
<gene>
    <name evidence="1" type="ORF">MNEG_14136</name>
</gene>
<reference evidence="1 2" key="1">
    <citation type="journal article" date="2013" name="BMC Genomics">
        <title>Reconstruction of the lipid metabolism for the microalga Monoraphidium neglectum from its genome sequence reveals characteristics suitable for biofuel production.</title>
        <authorList>
            <person name="Bogen C."/>
            <person name="Al-Dilaimi A."/>
            <person name="Albersmeier A."/>
            <person name="Wichmann J."/>
            <person name="Grundmann M."/>
            <person name="Rupp O."/>
            <person name="Lauersen K.J."/>
            <person name="Blifernez-Klassen O."/>
            <person name="Kalinowski J."/>
            <person name="Goesmann A."/>
            <person name="Mussgnug J.H."/>
            <person name="Kruse O."/>
        </authorList>
    </citation>
    <scope>NUCLEOTIDE SEQUENCE [LARGE SCALE GENOMIC DNA]</scope>
    <source>
        <strain evidence="1 2">SAG 48.87</strain>
    </source>
</reference>
<dbReference type="EMBL" id="KK104498">
    <property type="protein sequence ID" value="KIY93824.1"/>
    <property type="molecule type" value="Genomic_DNA"/>
</dbReference>
<sequence length="123" mass="12737">MLTRECASVVRRKLCLRRLALHEGAKSCGGGGGGGGTGAGAAGIALLLGQPGQMEAMVDQCLDNMPADLIREVEQEDTLVRSITGVAAQRLAAAEAGELLRTMRAAVDARGHRGRGALGLGWW</sequence>
<accession>A0A0D2LQ06</accession>